<dbReference type="PANTHER" id="PTHR12110">
    <property type="entry name" value="HYDROXYPYRUVATE ISOMERASE"/>
    <property type="match status" value="1"/>
</dbReference>
<dbReference type="InterPro" id="IPR050312">
    <property type="entry name" value="IolE/XylAMocC-like"/>
</dbReference>
<dbReference type="Pfam" id="PF01261">
    <property type="entry name" value="AP_endonuc_2"/>
    <property type="match status" value="1"/>
</dbReference>
<reference evidence="2 3" key="1">
    <citation type="journal article" date="2019" name="Nat. Microbiol.">
        <title>Mediterranean grassland soil C-N compound turnover is dependent on rainfall and depth, and is mediated by genomically divergent microorganisms.</title>
        <authorList>
            <person name="Diamond S."/>
            <person name="Andeer P.F."/>
            <person name="Li Z."/>
            <person name="Crits-Christoph A."/>
            <person name="Burstein D."/>
            <person name="Anantharaman K."/>
            <person name="Lane K.R."/>
            <person name="Thomas B.C."/>
            <person name="Pan C."/>
            <person name="Northen T.R."/>
            <person name="Banfield J.F."/>
        </authorList>
    </citation>
    <scope>NUCLEOTIDE SEQUENCE [LARGE SCALE GENOMIC DNA]</scope>
    <source>
        <strain evidence="2">NP_4</strain>
    </source>
</reference>
<dbReference type="EMBL" id="VBAL01000090">
    <property type="protein sequence ID" value="TMJ01863.1"/>
    <property type="molecule type" value="Genomic_DNA"/>
</dbReference>
<evidence type="ECO:0000313" key="3">
    <source>
        <dbReference type="Proteomes" id="UP000319353"/>
    </source>
</evidence>
<gene>
    <name evidence="2" type="ORF">E6H01_07345</name>
</gene>
<dbReference type="AlphaFoldDB" id="A0A537L1L2"/>
<feature type="domain" description="Xylose isomerase-like TIM barrel" evidence="1">
    <location>
        <begin position="38"/>
        <end position="277"/>
    </location>
</feature>
<dbReference type="Gene3D" id="3.20.20.150">
    <property type="entry name" value="Divalent-metal-dependent TIM barrel enzymes"/>
    <property type="match status" value="1"/>
</dbReference>
<organism evidence="2 3">
    <name type="scientific">Candidatus Segetimicrobium genomatis</name>
    <dbReference type="NCBI Taxonomy" id="2569760"/>
    <lineage>
        <taxon>Bacteria</taxon>
        <taxon>Bacillati</taxon>
        <taxon>Candidatus Sysuimicrobiota</taxon>
        <taxon>Candidatus Sysuimicrobiia</taxon>
        <taxon>Candidatus Sysuimicrobiales</taxon>
        <taxon>Candidatus Segetimicrobiaceae</taxon>
        <taxon>Candidatus Segetimicrobium</taxon>
    </lineage>
</organism>
<dbReference type="Proteomes" id="UP000319353">
    <property type="component" value="Unassembled WGS sequence"/>
</dbReference>
<comment type="caution">
    <text evidence="2">The sequence shown here is derived from an EMBL/GenBank/DDBJ whole genome shotgun (WGS) entry which is preliminary data.</text>
</comment>
<name>A0A537L1L2_9BACT</name>
<protein>
    <submittedName>
        <fullName evidence="2">Sugar phosphate isomerase/epimerase</fullName>
    </submittedName>
</protein>
<sequence length="281" mass="30285">MYPGREPMDGVRTSLYLAAPGSKFWASGVSVPLPTAIARTAALGYDAIEIMPRAVDDPKPDSLRTLTGQHGLTIAGIASGFLAVEQGLTFTHPDPEVREEAVEAFHRCLEMAQRAGAATVSIGVVRGKLSHGLGHAQAMAHLLACVREVGRAAQARRLTLVLEPGNRYETDFLHTVEAAVAFLEAVNLPNVRLMLDTFHMNIEEASLAAAVHRAGPRLEHVHFADSNRHAPGWGHLDFDAVAAALHAIGYRGGIGLEMAFEPDFDSAARQGIEFVRQLFSR</sequence>
<proteinExistence type="predicted"/>
<evidence type="ECO:0000313" key="2">
    <source>
        <dbReference type="EMBL" id="TMJ01863.1"/>
    </source>
</evidence>
<dbReference type="SUPFAM" id="SSF51658">
    <property type="entry name" value="Xylose isomerase-like"/>
    <property type="match status" value="1"/>
</dbReference>
<dbReference type="GO" id="GO:0016853">
    <property type="term" value="F:isomerase activity"/>
    <property type="evidence" value="ECO:0007669"/>
    <property type="project" value="UniProtKB-KW"/>
</dbReference>
<dbReference type="InterPro" id="IPR036237">
    <property type="entry name" value="Xyl_isomerase-like_sf"/>
</dbReference>
<dbReference type="InterPro" id="IPR013022">
    <property type="entry name" value="Xyl_isomerase-like_TIM-brl"/>
</dbReference>
<keyword evidence="2" id="KW-0413">Isomerase</keyword>
<evidence type="ECO:0000259" key="1">
    <source>
        <dbReference type="Pfam" id="PF01261"/>
    </source>
</evidence>
<accession>A0A537L1L2</accession>